<dbReference type="Proteomes" id="UP001224418">
    <property type="component" value="Unassembled WGS sequence"/>
</dbReference>
<name>A0ABU0JVS9_HATLI</name>
<keyword evidence="1" id="KW-1133">Transmembrane helix</keyword>
<gene>
    <name evidence="2" type="ORF">QOZ93_002089</name>
</gene>
<dbReference type="RefSeq" id="WP_307356274.1">
    <property type="nucleotide sequence ID" value="NZ_BAAACJ010000013.1"/>
</dbReference>
<comment type="caution">
    <text evidence="2">The sequence shown here is derived from an EMBL/GenBank/DDBJ whole genome shotgun (WGS) entry which is preliminary data.</text>
</comment>
<keyword evidence="3" id="KW-1185">Reference proteome</keyword>
<organism evidence="2 3">
    <name type="scientific">Hathewaya limosa</name>
    <name type="common">Clostridium limosum</name>
    <dbReference type="NCBI Taxonomy" id="1536"/>
    <lineage>
        <taxon>Bacteria</taxon>
        <taxon>Bacillati</taxon>
        <taxon>Bacillota</taxon>
        <taxon>Clostridia</taxon>
        <taxon>Eubacteriales</taxon>
        <taxon>Clostridiaceae</taxon>
        <taxon>Hathewaya</taxon>
    </lineage>
</organism>
<feature type="transmembrane region" description="Helical" evidence="1">
    <location>
        <begin position="12"/>
        <end position="37"/>
    </location>
</feature>
<feature type="transmembrane region" description="Helical" evidence="1">
    <location>
        <begin position="43"/>
        <end position="65"/>
    </location>
</feature>
<keyword evidence="1" id="KW-0812">Transmembrane</keyword>
<evidence type="ECO:0000313" key="2">
    <source>
        <dbReference type="EMBL" id="MDQ0480341.1"/>
    </source>
</evidence>
<evidence type="ECO:0000256" key="1">
    <source>
        <dbReference type="SAM" id="Phobius"/>
    </source>
</evidence>
<sequence length="134" mass="15797">MFKKHNLDNFQYALITIFLLATLLIPILCVSNVSSYLTSKFAWFYVIFALIIVGFFAFILIFNLIKFRHAINFKKRTLSFIKGFFLIFILCFLLKHFKGTWNLLSSIEESLFISLIMTFSDLMIFKDHIKDEAE</sequence>
<evidence type="ECO:0000313" key="3">
    <source>
        <dbReference type="Proteomes" id="UP001224418"/>
    </source>
</evidence>
<reference evidence="2 3" key="1">
    <citation type="submission" date="2023-07" db="EMBL/GenBank/DDBJ databases">
        <title>Genomic Encyclopedia of Type Strains, Phase IV (KMG-IV): sequencing the most valuable type-strain genomes for metagenomic binning, comparative biology and taxonomic classification.</title>
        <authorList>
            <person name="Goeker M."/>
        </authorList>
    </citation>
    <scope>NUCLEOTIDE SEQUENCE [LARGE SCALE GENOMIC DNA]</scope>
    <source>
        <strain evidence="2 3">DSM 1400</strain>
    </source>
</reference>
<keyword evidence="1" id="KW-0472">Membrane</keyword>
<accession>A0ABU0JVS9</accession>
<proteinExistence type="predicted"/>
<dbReference type="EMBL" id="JAUSWN010000017">
    <property type="protein sequence ID" value="MDQ0480341.1"/>
    <property type="molecule type" value="Genomic_DNA"/>
</dbReference>
<protein>
    <submittedName>
        <fullName evidence="2">Membrane protein</fullName>
    </submittedName>
</protein>
<feature type="transmembrane region" description="Helical" evidence="1">
    <location>
        <begin position="77"/>
        <end position="97"/>
    </location>
</feature>